<reference evidence="2 3" key="1">
    <citation type="submission" date="2019-02" db="EMBL/GenBank/DDBJ databases">
        <title>Deep-cultivation of Planctomycetes and their phenomic and genomic characterization uncovers novel biology.</title>
        <authorList>
            <person name="Wiegand S."/>
            <person name="Jogler M."/>
            <person name="Boedeker C."/>
            <person name="Pinto D."/>
            <person name="Vollmers J."/>
            <person name="Rivas-Marin E."/>
            <person name="Kohn T."/>
            <person name="Peeters S.H."/>
            <person name="Heuer A."/>
            <person name="Rast P."/>
            <person name="Oberbeckmann S."/>
            <person name="Bunk B."/>
            <person name="Jeske O."/>
            <person name="Meyerdierks A."/>
            <person name="Storesund J.E."/>
            <person name="Kallscheuer N."/>
            <person name="Luecker S."/>
            <person name="Lage O.M."/>
            <person name="Pohl T."/>
            <person name="Merkel B.J."/>
            <person name="Hornburger P."/>
            <person name="Mueller R.-W."/>
            <person name="Bruemmer F."/>
            <person name="Labrenz M."/>
            <person name="Spormann A.M."/>
            <person name="Op den Camp H."/>
            <person name="Overmann J."/>
            <person name="Amann R."/>
            <person name="Jetten M.S.M."/>
            <person name="Mascher T."/>
            <person name="Medema M.H."/>
            <person name="Devos D.P."/>
            <person name="Kaster A.-K."/>
            <person name="Ovreas L."/>
            <person name="Rohde M."/>
            <person name="Galperin M.Y."/>
            <person name="Jogler C."/>
        </authorList>
    </citation>
    <scope>NUCLEOTIDE SEQUENCE [LARGE SCALE GENOMIC DNA]</scope>
    <source>
        <strain evidence="2 3">Q31a</strain>
    </source>
</reference>
<evidence type="ECO:0000256" key="1">
    <source>
        <dbReference type="SAM" id="Phobius"/>
    </source>
</evidence>
<dbReference type="AlphaFoldDB" id="A0A518GGE9"/>
<proteinExistence type="predicted"/>
<dbReference type="Proteomes" id="UP000318017">
    <property type="component" value="Chromosome"/>
</dbReference>
<dbReference type="Gene3D" id="2.20.28.30">
    <property type="entry name" value="RNA polymerase ii, chain L"/>
    <property type="match status" value="1"/>
</dbReference>
<name>A0A518GGE9_9BACT</name>
<sequence length="404" mass="44537">MARKAHPNSSASKQPILSAEVLDGSRGGLAAAGSEQSSGVIDAQLVSSLESQSVSAPCTACGSPRAGDSKFCAACGAPLEIADPSAVVAGNSGSSVSAVPNHMFKCQNCGSEVATSLDQRSYVCPFCDSTYVTEISVSRSGRQRPEFVIGFAVTSQDAEEKFLEWLRRNSWFRPGDLAVKAISEKQRGVYLPFWHFSVHAASSWSARIGEYWYRTEHYTTRDSKGNTVRRTRTVTETEWFPLSGHHNRYYHGFLVPATKGISEAEARAIHPFQLASLTRYRPYFLAGWMAEEYSVEMPEAMEKTKEEFRQRQVAEIQRFLPGDTQSNLSVNTEFDVTGSDLMLLPVHVLSYRYRDKVYRFLVNGQTGKVVGEKPYSATRIGVAVAVILAVILIVFVVALVMSAR</sequence>
<evidence type="ECO:0000313" key="2">
    <source>
        <dbReference type="EMBL" id="QDV27675.1"/>
    </source>
</evidence>
<organism evidence="2 3">
    <name type="scientific">Aureliella helgolandensis</name>
    <dbReference type="NCBI Taxonomy" id="2527968"/>
    <lineage>
        <taxon>Bacteria</taxon>
        <taxon>Pseudomonadati</taxon>
        <taxon>Planctomycetota</taxon>
        <taxon>Planctomycetia</taxon>
        <taxon>Pirellulales</taxon>
        <taxon>Pirellulaceae</taxon>
        <taxon>Aureliella</taxon>
    </lineage>
</organism>
<dbReference type="PANTHER" id="PTHR37826">
    <property type="entry name" value="FLOTILLIN BAND_7_5 DOMAIN PROTEIN"/>
    <property type="match status" value="1"/>
</dbReference>
<accession>A0A518GGE9</accession>
<keyword evidence="1" id="KW-0812">Transmembrane</keyword>
<gene>
    <name evidence="2" type="ORF">Q31a_60680</name>
</gene>
<dbReference type="KEGG" id="ahel:Q31a_60680"/>
<dbReference type="PANTHER" id="PTHR37826:SF3">
    <property type="entry name" value="J DOMAIN-CONTAINING PROTEIN"/>
    <property type="match status" value="1"/>
</dbReference>
<dbReference type="EMBL" id="CP036298">
    <property type="protein sequence ID" value="QDV27675.1"/>
    <property type="molecule type" value="Genomic_DNA"/>
</dbReference>
<keyword evidence="1" id="KW-1133">Transmembrane helix</keyword>
<keyword evidence="1" id="KW-0472">Membrane</keyword>
<protein>
    <submittedName>
        <fullName evidence="2">Double zinc ribbon</fullName>
    </submittedName>
</protein>
<feature type="transmembrane region" description="Helical" evidence="1">
    <location>
        <begin position="380"/>
        <end position="401"/>
    </location>
</feature>
<dbReference type="RefSeq" id="WP_231690975.1">
    <property type="nucleotide sequence ID" value="NZ_CP036298.1"/>
</dbReference>
<evidence type="ECO:0000313" key="3">
    <source>
        <dbReference type="Proteomes" id="UP000318017"/>
    </source>
</evidence>
<keyword evidence="3" id="KW-1185">Reference proteome</keyword>